<name>A0ACC2XJI6_9TREE</name>
<protein>
    <submittedName>
        <fullName evidence="1">Uncharacterized protein</fullName>
    </submittedName>
</protein>
<sequence length="358" mass="39886">MPSSAASGNATAFLKILNQTANPSSSSDISDNLKRLRRLVLTQGIPEDSVDNPSETGIRARVWKLLLRIDRISVEDYFQWVDMGPSEVSAKIRNDTFRTLATDLSFKGKVREDMLIRLLEAFAWKSKQNRAVGSYSGLPASRIDGGKGEKSQFEFAYVQGERSLSTSGCRNTWLTYLLYVRGMNVLSAPFLYILPSEIEAFACFSKFIETCCPAYVQPTLSGVHRGLELLDRCLQAVDTELYDHLKSKNLSAELYAFPSVLTMCACTPPLDQVLKLWDFLLAFGVHLNILCVIAQLLIMRDDLMASQSRVSPLSIVPMKILRIFPPLQASSVISITVALVKDVPEDLYGELVKHPYSS</sequence>
<gene>
    <name evidence="1" type="ORF">QFC24_003935</name>
</gene>
<proteinExistence type="predicted"/>
<dbReference type="Proteomes" id="UP001234202">
    <property type="component" value="Unassembled WGS sequence"/>
</dbReference>
<organism evidence="1 2">
    <name type="scientific">Naganishia onofrii</name>
    <dbReference type="NCBI Taxonomy" id="1851511"/>
    <lineage>
        <taxon>Eukaryota</taxon>
        <taxon>Fungi</taxon>
        <taxon>Dikarya</taxon>
        <taxon>Basidiomycota</taxon>
        <taxon>Agaricomycotina</taxon>
        <taxon>Tremellomycetes</taxon>
        <taxon>Filobasidiales</taxon>
        <taxon>Filobasidiaceae</taxon>
        <taxon>Naganishia</taxon>
    </lineage>
</organism>
<keyword evidence="2" id="KW-1185">Reference proteome</keyword>
<reference evidence="1" key="1">
    <citation type="submission" date="2023-04" db="EMBL/GenBank/DDBJ databases">
        <title>Draft Genome sequencing of Naganishia species isolated from polar environments using Oxford Nanopore Technology.</title>
        <authorList>
            <person name="Leo P."/>
            <person name="Venkateswaran K."/>
        </authorList>
    </citation>
    <scope>NUCLEOTIDE SEQUENCE</scope>
    <source>
        <strain evidence="1">DBVPG 5303</strain>
    </source>
</reference>
<accession>A0ACC2XJI6</accession>
<evidence type="ECO:0000313" key="2">
    <source>
        <dbReference type="Proteomes" id="UP001234202"/>
    </source>
</evidence>
<dbReference type="EMBL" id="JASBWV010000013">
    <property type="protein sequence ID" value="KAJ9122897.1"/>
    <property type="molecule type" value="Genomic_DNA"/>
</dbReference>
<comment type="caution">
    <text evidence="1">The sequence shown here is derived from an EMBL/GenBank/DDBJ whole genome shotgun (WGS) entry which is preliminary data.</text>
</comment>
<evidence type="ECO:0000313" key="1">
    <source>
        <dbReference type="EMBL" id="KAJ9122897.1"/>
    </source>
</evidence>